<comment type="caution">
    <text evidence="2">The sequence shown here is derived from an EMBL/GenBank/DDBJ whole genome shotgun (WGS) entry which is preliminary data.</text>
</comment>
<organism evidence="2 3">
    <name type="scientific">Araneus ventricosus</name>
    <name type="common">Orbweaver spider</name>
    <name type="synonym">Epeira ventricosa</name>
    <dbReference type="NCBI Taxonomy" id="182803"/>
    <lineage>
        <taxon>Eukaryota</taxon>
        <taxon>Metazoa</taxon>
        <taxon>Ecdysozoa</taxon>
        <taxon>Arthropoda</taxon>
        <taxon>Chelicerata</taxon>
        <taxon>Arachnida</taxon>
        <taxon>Araneae</taxon>
        <taxon>Araneomorphae</taxon>
        <taxon>Entelegynae</taxon>
        <taxon>Araneoidea</taxon>
        <taxon>Araneidae</taxon>
        <taxon>Araneus</taxon>
    </lineage>
</organism>
<reference evidence="2 3" key="1">
    <citation type="journal article" date="2019" name="Sci. Rep.">
        <title>Orb-weaving spider Araneus ventricosus genome elucidates the spidroin gene catalogue.</title>
        <authorList>
            <person name="Kono N."/>
            <person name="Nakamura H."/>
            <person name="Ohtoshi R."/>
            <person name="Moran D.A.P."/>
            <person name="Shinohara A."/>
            <person name="Yoshida Y."/>
            <person name="Fujiwara M."/>
            <person name="Mori M."/>
            <person name="Tomita M."/>
            <person name="Arakawa K."/>
        </authorList>
    </citation>
    <scope>NUCLEOTIDE SEQUENCE [LARGE SCALE GENOMIC DNA]</scope>
</reference>
<evidence type="ECO:0000313" key="2">
    <source>
        <dbReference type="EMBL" id="GBN91647.1"/>
    </source>
</evidence>
<sequence length="106" mass="12456">MLKEEYEEWITIDGNIPVAAELQNWEFRQSVCEQDPAINIADSDGDNVLTKILERTPSQALDILKNGVEYRSTNFKKQCEYEQYISELLRFNCRQTTINGFFNCYF</sequence>
<dbReference type="EMBL" id="BGPR01023997">
    <property type="protein sequence ID" value="GBN91647.1"/>
    <property type="molecule type" value="Genomic_DNA"/>
</dbReference>
<dbReference type="OrthoDB" id="6617542at2759"/>
<evidence type="ECO:0000313" key="3">
    <source>
        <dbReference type="Proteomes" id="UP000499080"/>
    </source>
</evidence>
<gene>
    <name evidence="2" type="ORF">AVEN_182560_1</name>
    <name evidence="1" type="ORF">AVEN_265103_1</name>
</gene>
<name>A0A4Y2STV6_ARAVE</name>
<dbReference type="Proteomes" id="UP000499080">
    <property type="component" value="Unassembled WGS sequence"/>
</dbReference>
<evidence type="ECO:0000313" key="1">
    <source>
        <dbReference type="EMBL" id="GBN91646.1"/>
    </source>
</evidence>
<protein>
    <submittedName>
        <fullName evidence="2">Uncharacterized protein</fullName>
    </submittedName>
</protein>
<keyword evidence="3" id="KW-1185">Reference proteome</keyword>
<dbReference type="EMBL" id="BGPR01023996">
    <property type="protein sequence ID" value="GBN91646.1"/>
    <property type="molecule type" value="Genomic_DNA"/>
</dbReference>
<dbReference type="AlphaFoldDB" id="A0A4Y2STV6"/>
<accession>A0A4Y2STV6</accession>
<proteinExistence type="predicted"/>